<dbReference type="SUPFAM" id="SSF56784">
    <property type="entry name" value="HAD-like"/>
    <property type="match status" value="1"/>
</dbReference>
<dbReference type="InterPro" id="IPR008250">
    <property type="entry name" value="ATPase_P-typ_transduc_dom_A_sf"/>
</dbReference>
<dbReference type="Gene3D" id="2.70.150.10">
    <property type="entry name" value="Calcium-transporting ATPase, cytoplasmic transduction domain A"/>
    <property type="match status" value="1"/>
</dbReference>
<comment type="subcellular location">
    <subcellularLocation>
        <location evidence="10">Cell membrane</location>
    </subcellularLocation>
    <subcellularLocation>
        <location evidence="1">Endomembrane system</location>
        <topology evidence="1">Multi-pass membrane protein</topology>
    </subcellularLocation>
</comment>
<keyword evidence="6 10" id="KW-0067">ATP-binding</keyword>
<feature type="domain" description="TRASH" evidence="12">
    <location>
        <begin position="28"/>
        <end position="66"/>
    </location>
</feature>
<dbReference type="SFLD" id="SFLDG00002">
    <property type="entry name" value="C1.7:_P-type_atpase_like"/>
    <property type="match status" value="1"/>
</dbReference>
<feature type="transmembrane region" description="Helical" evidence="10">
    <location>
        <begin position="132"/>
        <end position="152"/>
    </location>
</feature>
<evidence type="ECO:0000313" key="14">
    <source>
        <dbReference type="Proteomes" id="UP001501727"/>
    </source>
</evidence>
<feature type="transmembrane region" description="Helical" evidence="10">
    <location>
        <begin position="231"/>
        <end position="249"/>
    </location>
</feature>
<dbReference type="CDD" id="cd02094">
    <property type="entry name" value="P-type_ATPase_Cu-like"/>
    <property type="match status" value="1"/>
</dbReference>
<evidence type="ECO:0000256" key="4">
    <source>
        <dbReference type="ARBA" id="ARBA00022723"/>
    </source>
</evidence>
<evidence type="ECO:0000256" key="11">
    <source>
        <dbReference type="SAM" id="MobiDB-lite"/>
    </source>
</evidence>
<dbReference type="Pfam" id="PF19335">
    <property type="entry name" value="HMBD"/>
    <property type="match status" value="1"/>
</dbReference>
<dbReference type="InterPro" id="IPR009078">
    <property type="entry name" value="Ferritin-like_SF"/>
</dbReference>
<dbReference type="InterPro" id="IPR023299">
    <property type="entry name" value="ATPase_P-typ_cyto_dom_N"/>
</dbReference>
<dbReference type="InterPro" id="IPR011017">
    <property type="entry name" value="TRASH_dom"/>
</dbReference>
<keyword evidence="14" id="KW-1185">Reference proteome</keyword>
<dbReference type="InterPro" id="IPR023214">
    <property type="entry name" value="HAD_sf"/>
</dbReference>
<comment type="caution">
    <text evidence="13">The sequence shown here is derived from an EMBL/GenBank/DDBJ whole genome shotgun (WGS) entry which is preliminary data.</text>
</comment>
<feature type="transmembrane region" description="Helical" evidence="10">
    <location>
        <begin position="384"/>
        <end position="406"/>
    </location>
</feature>
<feature type="transmembrane region" description="Helical" evidence="10">
    <location>
        <begin position="192"/>
        <end position="219"/>
    </location>
</feature>
<dbReference type="SUPFAM" id="SSF81653">
    <property type="entry name" value="Calcium ATPase, transduction domain A"/>
    <property type="match status" value="1"/>
</dbReference>
<keyword evidence="10" id="KW-1003">Cell membrane</keyword>
<dbReference type="InterPro" id="IPR012348">
    <property type="entry name" value="RNR-like"/>
</dbReference>
<evidence type="ECO:0000256" key="10">
    <source>
        <dbReference type="RuleBase" id="RU362081"/>
    </source>
</evidence>
<dbReference type="PROSITE" id="PS00154">
    <property type="entry name" value="ATPASE_E1_E2"/>
    <property type="match status" value="1"/>
</dbReference>
<evidence type="ECO:0000259" key="12">
    <source>
        <dbReference type="SMART" id="SM00746"/>
    </source>
</evidence>
<dbReference type="InterPro" id="IPR059000">
    <property type="entry name" value="ATPase_P-type_domA"/>
</dbReference>
<evidence type="ECO:0000256" key="1">
    <source>
        <dbReference type="ARBA" id="ARBA00004127"/>
    </source>
</evidence>
<dbReference type="InterPro" id="IPR023298">
    <property type="entry name" value="ATPase_P-typ_TM_dom_sf"/>
</dbReference>
<evidence type="ECO:0000256" key="8">
    <source>
        <dbReference type="ARBA" id="ARBA00022989"/>
    </source>
</evidence>
<dbReference type="Pfam" id="PF00702">
    <property type="entry name" value="Hydrolase"/>
    <property type="match status" value="1"/>
</dbReference>
<dbReference type="Gene3D" id="3.40.50.1000">
    <property type="entry name" value="HAD superfamily/HAD-like"/>
    <property type="match status" value="1"/>
</dbReference>
<dbReference type="InterPro" id="IPR001757">
    <property type="entry name" value="P_typ_ATPase"/>
</dbReference>
<accession>A0ABP7MAP1</accession>
<feature type="region of interest" description="Disordered" evidence="11">
    <location>
        <begin position="783"/>
        <end position="802"/>
    </location>
</feature>
<evidence type="ECO:0000256" key="9">
    <source>
        <dbReference type="ARBA" id="ARBA00023136"/>
    </source>
</evidence>
<evidence type="ECO:0000256" key="6">
    <source>
        <dbReference type="ARBA" id="ARBA00022840"/>
    </source>
</evidence>
<dbReference type="EMBL" id="BAAAZU010000004">
    <property type="protein sequence ID" value="GAA3918600.1"/>
    <property type="molecule type" value="Genomic_DNA"/>
</dbReference>
<dbReference type="PANTHER" id="PTHR43520">
    <property type="entry name" value="ATP7, ISOFORM B"/>
    <property type="match status" value="1"/>
</dbReference>
<gene>
    <name evidence="13" type="ORF">GCM10022229_10250</name>
</gene>
<keyword evidence="3 10" id="KW-0812">Transmembrane</keyword>
<comment type="similarity">
    <text evidence="2 10">Belongs to the cation transport ATPase (P-type) (TC 3.A.3) family. Type IB subfamily.</text>
</comment>
<reference evidence="14" key="1">
    <citation type="journal article" date="2019" name="Int. J. Syst. Evol. Microbiol.">
        <title>The Global Catalogue of Microorganisms (GCM) 10K type strain sequencing project: providing services to taxonomists for standard genome sequencing and annotation.</title>
        <authorList>
            <consortium name="The Broad Institute Genomics Platform"/>
            <consortium name="The Broad Institute Genome Sequencing Center for Infectious Disease"/>
            <person name="Wu L."/>
            <person name="Ma J."/>
        </authorList>
    </citation>
    <scope>NUCLEOTIDE SEQUENCE [LARGE SCALE GENOMIC DNA]</scope>
    <source>
        <strain evidence="14">JCM 16916</strain>
    </source>
</reference>
<protein>
    <submittedName>
        <fullName evidence="13">Heavy metal translocating P-type ATPase</fullName>
    </submittedName>
</protein>
<keyword evidence="4 10" id="KW-0479">Metal-binding</keyword>
<dbReference type="InterPro" id="IPR044492">
    <property type="entry name" value="P_typ_ATPase_HD_dom"/>
</dbReference>
<feature type="transmembrane region" description="Helical" evidence="10">
    <location>
        <begin position="412"/>
        <end position="435"/>
    </location>
</feature>
<dbReference type="InterPro" id="IPR036412">
    <property type="entry name" value="HAD-like_sf"/>
</dbReference>
<dbReference type="NCBIfam" id="TIGR01494">
    <property type="entry name" value="ATPase_P-type"/>
    <property type="match status" value="1"/>
</dbReference>
<keyword evidence="8 10" id="KW-1133">Transmembrane helix</keyword>
<dbReference type="SFLD" id="SFLDS00003">
    <property type="entry name" value="Haloacid_Dehalogenase"/>
    <property type="match status" value="1"/>
</dbReference>
<evidence type="ECO:0000256" key="7">
    <source>
        <dbReference type="ARBA" id="ARBA00022967"/>
    </source>
</evidence>
<dbReference type="RefSeq" id="WP_344758883.1">
    <property type="nucleotide sequence ID" value="NZ_BAAAZU010000004.1"/>
</dbReference>
<keyword evidence="5 10" id="KW-0547">Nucleotide-binding</keyword>
<dbReference type="SUPFAM" id="SSF47240">
    <property type="entry name" value="Ferritin-like"/>
    <property type="match status" value="1"/>
</dbReference>
<dbReference type="InterPro" id="IPR018303">
    <property type="entry name" value="ATPase_P-typ_P_site"/>
</dbReference>
<dbReference type="PANTHER" id="PTHR43520:SF8">
    <property type="entry name" value="P-TYPE CU(+) TRANSPORTER"/>
    <property type="match status" value="1"/>
</dbReference>
<dbReference type="SFLD" id="SFLDF00027">
    <property type="entry name" value="p-type_atpase"/>
    <property type="match status" value="1"/>
</dbReference>
<proteinExistence type="inferred from homology"/>
<dbReference type="NCBIfam" id="TIGR01525">
    <property type="entry name" value="ATPase-IB_hvy"/>
    <property type="match status" value="1"/>
</dbReference>
<dbReference type="Pfam" id="PF04945">
    <property type="entry name" value="YHS"/>
    <property type="match status" value="1"/>
</dbReference>
<dbReference type="SUPFAM" id="SSF81665">
    <property type="entry name" value="Calcium ATPase, transmembrane domain M"/>
    <property type="match status" value="1"/>
</dbReference>
<organism evidence="13 14">
    <name type="scientific">Luteimonas lutimaris</name>
    <dbReference type="NCBI Taxonomy" id="698645"/>
    <lineage>
        <taxon>Bacteria</taxon>
        <taxon>Pseudomonadati</taxon>
        <taxon>Pseudomonadota</taxon>
        <taxon>Gammaproteobacteria</taxon>
        <taxon>Lysobacterales</taxon>
        <taxon>Lysobacteraceae</taxon>
        <taxon>Luteimonas</taxon>
    </lineage>
</organism>
<sequence length="802" mass="84614">MPHHHDHASHDGCCGKQVQPAATGKAIDPVCGMTVDPAKTPHHATHEGIEYHFCNPRCREKFIADPMRYLHPETVEPAPPPPPGTRYFCPMDPQIEQDGPGTCPICGMALEPMLPSLDDGENPELVDFRRRFWWTLPLSLATMLLAMAGHLFDLVPAAVQPWIEFALASPVVLWAGWPFLQRWAQSIRNRSPNMWTLIGTGVIAAYGYSVVATIAPGAFPASFRDHGVVGVYFEAAAMIVSLTLLGQLLELKARSRTSAAIRELLELAPKTARRIRDDGGEEDVELADIRAGDRLRVRPGEKVPVDGVLVEGRSSVDESMLTGEPVPVEKTIDDRVIGATINGTGGFVMRAENAGGDGVLAQIVQMVAQAQRSRAPMQRMADKVAYWFVLGVLGIATLTFFGWGLFGPAPSWTHAILAAVSVLIIACPCALGLATPMSIMVATGRAAQAGVLFRDAEAIETLHRIDTLVVDKTGTLTEGRPAFREVVAVEPWEHDEVLRLAASLDLGSEHPLAAAIVAEARRRDLPLSTATDFESVTGAGVRGTVDGRALALGNDALMREHGADPQPLAERAADLRAHGASVMHLCVDGALAGLVAVADPLKAGSAAAIDRLHADGLRIVMASGDAAATARAVAGELGIDEVHGEVRPADKLELVQRLKAGGRRVAMAGDGINDAPALAAADVGIAMGTGTDVAMSSAQVTLVKGDLAGIARARAVSVATVRNMRQNLGFAFAYNALGIPIAAGVLYPLTGLLLSPMLAALAMSLSSVSVVGNALRLRLSAPDGEQNASNAKTRLARSPDAG</sequence>
<keyword evidence="7" id="KW-1278">Translocase</keyword>
<feature type="transmembrane region" description="Helical" evidence="10">
    <location>
        <begin position="158"/>
        <end position="180"/>
    </location>
</feature>
<evidence type="ECO:0000313" key="13">
    <source>
        <dbReference type="EMBL" id="GAA3918600.1"/>
    </source>
</evidence>
<dbReference type="Gene3D" id="1.10.620.20">
    <property type="entry name" value="Ribonucleotide Reductase, subunit A"/>
    <property type="match status" value="1"/>
</dbReference>
<dbReference type="InterPro" id="IPR007029">
    <property type="entry name" value="YHS_dom"/>
</dbReference>
<dbReference type="NCBIfam" id="TIGR01511">
    <property type="entry name" value="ATPase-IB1_Cu"/>
    <property type="match status" value="1"/>
</dbReference>
<dbReference type="InterPro" id="IPR045800">
    <property type="entry name" value="HMBD"/>
</dbReference>
<dbReference type="Proteomes" id="UP001501727">
    <property type="component" value="Unassembled WGS sequence"/>
</dbReference>
<dbReference type="Gene3D" id="3.40.1110.10">
    <property type="entry name" value="Calcium-transporting ATPase, cytoplasmic domain N"/>
    <property type="match status" value="1"/>
</dbReference>
<dbReference type="SMART" id="SM00746">
    <property type="entry name" value="TRASH"/>
    <property type="match status" value="1"/>
</dbReference>
<evidence type="ECO:0000256" key="3">
    <source>
        <dbReference type="ARBA" id="ARBA00022692"/>
    </source>
</evidence>
<dbReference type="PRINTS" id="PR00119">
    <property type="entry name" value="CATATPASE"/>
</dbReference>
<evidence type="ECO:0000256" key="5">
    <source>
        <dbReference type="ARBA" id="ARBA00022741"/>
    </source>
</evidence>
<name>A0ABP7MAP1_9GAMM</name>
<keyword evidence="9 10" id="KW-0472">Membrane</keyword>
<feature type="transmembrane region" description="Helical" evidence="10">
    <location>
        <begin position="728"/>
        <end position="747"/>
    </location>
</feature>
<dbReference type="PRINTS" id="PR00943">
    <property type="entry name" value="CUATPASE"/>
</dbReference>
<dbReference type="Pfam" id="PF00122">
    <property type="entry name" value="E1-E2_ATPase"/>
    <property type="match status" value="1"/>
</dbReference>
<dbReference type="InterPro" id="IPR027256">
    <property type="entry name" value="P-typ_ATPase_IB"/>
</dbReference>
<evidence type="ECO:0000256" key="2">
    <source>
        <dbReference type="ARBA" id="ARBA00006024"/>
    </source>
</evidence>